<proteinExistence type="predicted"/>
<dbReference type="GO" id="GO:0007154">
    <property type="term" value="P:cell communication"/>
    <property type="evidence" value="ECO:0007669"/>
    <property type="project" value="InterPro"/>
</dbReference>
<comment type="caution">
    <text evidence="5">The sequence shown here is derived from an EMBL/GenBank/DDBJ whole genome shotgun (WGS) entry which is preliminary data.</text>
</comment>
<accession>A0A3C1KT70</accession>
<keyword evidence="3" id="KW-0106">Calcium</keyword>
<gene>
    <name evidence="5" type="ORF">DCP75_19760</name>
</gene>
<dbReference type="Gene3D" id="2.60.40.2030">
    <property type="match status" value="1"/>
</dbReference>
<organism evidence="5 6">
    <name type="scientific">Haliea salexigens</name>
    <dbReference type="NCBI Taxonomy" id="287487"/>
    <lineage>
        <taxon>Bacteria</taxon>
        <taxon>Pseudomonadati</taxon>
        <taxon>Pseudomonadota</taxon>
        <taxon>Gammaproteobacteria</taxon>
        <taxon>Cellvibrionales</taxon>
        <taxon>Halieaceae</taxon>
        <taxon>Haliea</taxon>
    </lineage>
</organism>
<name>A0A3C1KT70_9GAMM</name>
<evidence type="ECO:0000259" key="4">
    <source>
        <dbReference type="Pfam" id="PF03160"/>
    </source>
</evidence>
<evidence type="ECO:0000256" key="1">
    <source>
        <dbReference type="ARBA" id="ARBA00022729"/>
    </source>
</evidence>
<keyword evidence="1" id="KW-0732">Signal</keyword>
<dbReference type="GO" id="GO:0016020">
    <property type="term" value="C:membrane"/>
    <property type="evidence" value="ECO:0007669"/>
    <property type="project" value="InterPro"/>
</dbReference>
<evidence type="ECO:0000313" key="5">
    <source>
        <dbReference type="EMBL" id="HAN29910.1"/>
    </source>
</evidence>
<feature type="non-terminal residue" evidence="5">
    <location>
        <position position="77"/>
    </location>
</feature>
<protein>
    <recommendedName>
        <fullName evidence="4">Calx-beta domain-containing protein</fullName>
    </recommendedName>
</protein>
<dbReference type="EMBL" id="DMND01000268">
    <property type="protein sequence ID" value="HAN29910.1"/>
    <property type="molecule type" value="Genomic_DNA"/>
</dbReference>
<evidence type="ECO:0000256" key="3">
    <source>
        <dbReference type="ARBA" id="ARBA00022837"/>
    </source>
</evidence>
<dbReference type="SUPFAM" id="SSF141072">
    <property type="entry name" value="CalX-like"/>
    <property type="match status" value="1"/>
</dbReference>
<evidence type="ECO:0000313" key="6">
    <source>
        <dbReference type="Proteomes" id="UP000259273"/>
    </source>
</evidence>
<evidence type="ECO:0000256" key="2">
    <source>
        <dbReference type="ARBA" id="ARBA00022737"/>
    </source>
</evidence>
<feature type="domain" description="Calx-beta" evidence="4">
    <location>
        <begin position="17"/>
        <end position="76"/>
    </location>
</feature>
<dbReference type="Proteomes" id="UP000259273">
    <property type="component" value="Unassembled WGS sequence"/>
</dbReference>
<dbReference type="Pfam" id="PF03160">
    <property type="entry name" value="Calx-beta"/>
    <property type="match status" value="1"/>
</dbReference>
<dbReference type="AlphaFoldDB" id="A0A3C1KT70"/>
<dbReference type="InterPro" id="IPR038081">
    <property type="entry name" value="CalX-like_sf"/>
</dbReference>
<keyword evidence="2" id="KW-0677">Repeat</keyword>
<sequence length="77" mass="7719">MVTILDGFTPVISINDVTVTEGQTAQVTLSLSGPSDQPVSVQFATADDSATVIGGDYDPASGTVTFAPGTTTATVLV</sequence>
<reference evidence="5 6" key="1">
    <citation type="journal article" date="2018" name="Nat. Biotechnol.">
        <title>A standardized bacterial taxonomy based on genome phylogeny substantially revises the tree of life.</title>
        <authorList>
            <person name="Parks D.H."/>
            <person name="Chuvochina M."/>
            <person name="Waite D.W."/>
            <person name="Rinke C."/>
            <person name="Skarshewski A."/>
            <person name="Chaumeil P.A."/>
            <person name="Hugenholtz P."/>
        </authorList>
    </citation>
    <scope>NUCLEOTIDE SEQUENCE [LARGE SCALE GENOMIC DNA]</scope>
    <source>
        <strain evidence="5">UBA9158</strain>
    </source>
</reference>
<dbReference type="InterPro" id="IPR003644">
    <property type="entry name" value="Calx_beta"/>
</dbReference>